<name>A0ACC3CCD0_PYRYE</name>
<gene>
    <name evidence="1" type="ORF">I4F81_010413</name>
</gene>
<proteinExistence type="predicted"/>
<organism evidence="1 2">
    <name type="scientific">Pyropia yezoensis</name>
    <name type="common">Susabi-nori</name>
    <name type="synonym">Porphyra yezoensis</name>
    <dbReference type="NCBI Taxonomy" id="2788"/>
    <lineage>
        <taxon>Eukaryota</taxon>
        <taxon>Rhodophyta</taxon>
        <taxon>Bangiophyceae</taxon>
        <taxon>Bangiales</taxon>
        <taxon>Bangiaceae</taxon>
        <taxon>Pyropia</taxon>
    </lineage>
</organism>
<evidence type="ECO:0000313" key="1">
    <source>
        <dbReference type="EMBL" id="KAK1867916.1"/>
    </source>
</evidence>
<dbReference type="Proteomes" id="UP000798662">
    <property type="component" value="Chromosome 3"/>
</dbReference>
<comment type="caution">
    <text evidence="1">The sequence shown here is derived from an EMBL/GenBank/DDBJ whole genome shotgun (WGS) entry which is preliminary data.</text>
</comment>
<evidence type="ECO:0000313" key="2">
    <source>
        <dbReference type="Proteomes" id="UP000798662"/>
    </source>
</evidence>
<accession>A0ACC3CCD0</accession>
<reference evidence="1" key="1">
    <citation type="submission" date="2019-11" db="EMBL/GenBank/DDBJ databases">
        <title>Nori genome reveals adaptations in red seaweeds to the harsh intertidal environment.</title>
        <authorList>
            <person name="Wang D."/>
            <person name="Mao Y."/>
        </authorList>
    </citation>
    <scope>NUCLEOTIDE SEQUENCE</scope>
    <source>
        <tissue evidence="1">Gametophyte</tissue>
    </source>
</reference>
<protein>
    <submittedName>
        <fullName evidence="1">Uncharacterized protein</fullName>
    </submittedName>
</protein>
<dbReference type="EMBL" id="CM020620">
    <property type="protein sequence ID" value="KAK1867916.1"/>
    <property type="molecule type" value="Genomic_DNA"/>
</dbReference>
<keyword evidence="2" id="KW-1185">Reference proteome</keyword>
<sequence length="343" mass="33729">MARLPLPVSSEQSMASRFLRLGAVGAGGAGGAHLPDDATVAALMQAAEEARALAAHDEAARVAAAAAAAADLTRRRAIVRGGDASAEAAAVSGPGREVRDYADVVSLMNAAFTREVAAATRSARRRPAAPEGYDLVRDGPLFLRRRGGVGGSGGGRGATEEEIGRLGVGVLGSGFGAVAVTVEALLRQQRQRRQAASAARSSRVPGRTGGELEEEGDGSARPGARGDNADALASAGAEGAGPAEGSTTGAPDRGGGSGGGGGDGEADGSVADEDGVVLPAAVAAARRAGGGASAPGAPAGGVDGEGGLVSVGGGRMECSICLDVCSRRWYHASRTELNSVWTS</sequence>